<sequence>MTVLVTGGTGMLGRELIHNLVARGQKVRILARDTKKAEALFSGLEILKGNVTEDNLGLVANPHVDAVYHLAGLLDLSEKHRDDLWNVNVAGTQNVIKLMKLYEIPHLYFCSTAYTQGRNYYEETKAAAENLVRESGVKYSVFKPGIIVPNSRTFEIDKPQHLYLAARLWAKLHRRAEPIRGKIENKLHLPPKQINCRIKGDPSATLNLVHVDWIAGKMASVQDEGVYMLTSQRPLRVSKLLEWLGEVLFLNLKVEPEFKMRPHEALFDRLAKPFLVYVQDDFSRFKHSFNDCPAISREFIEKTVINSILN</sequence>
<dbReference type="GO" id="GO:0004029">
    <property type="term" value="F:aldehyde dehydrogenase (NAD+) activity"/>
    <property type="evidence" value="ECO:0007669"/>
    <property type="project" value="TreeGrafter"/>
</dbReference>
<evidence type="ECO:0000313" key="2">
    <source>
        <dbReference type="EMBL" id="KKL52408.1"/>
    </source>
</evidence>
<evidence type="ECO:0000259" key="1">
    <source>
        <dbReference type="Pfam" id="PF01370"/>
    </source>
</evidence>
<reference evidence="2" key="1">
    <citation type="journal article" date="2015" name="Nature">
        <title>Complex archaea that bridge the gap between prokaryotes and eukaryotes.</title>
        <authorList>
            <person name="Spang A."/>
            <person name="Saw J.H."/>
            <person name="Jorgensen S.L."/>
            <person name="Zaremba-Niedzwiedzka K."/>
            <person name="Martijn J."/>
            <person name="Lind A.E."/>
            <person name="van Eijk R."/>
            <person name="Schleper C."/>
            <person name="Guy L."/>
            <person name="Ettema T.J."/>
        </authorList>
    </citation>
    <scope>NUCLEOTIDE SEQUENCE</scope>
</reference>
<dbReference type="GO" id="GO:0005737">
    <property type="term" value="C:cytoplasm"/>
    <property type="evidence" value="ECO:0007669"/>
    <property type="project" value="TreeGrafter"/>
</dbReference>
<comment type="caution">
    <text evidence="2">The sequence shown here is derived from an EMBL/GenBank/DDBJ whole genome shotgun (WGS) entry which is preliminary data.</text>
</comment>
<dbReference type="Gene3D" id="3.40.50.720">
    <property type="entry name" value="NAD(P)-binding Rossmann-like Domain"/>
    <property type="match status" value="1"/>
</dbReference>
<feature type="domain" description="NAD-dependent epimerase/dehydratase" evidence="1">
    <location>
        <begin position="3"/>
        <end position="123"/>
    </location>
</feature>
<organism evidence="2">
    <name type="scientific">marine sediment metagenome</name>
    <dbReference type="NCBI Taxonomy" id="412755"/>
    <lineage>
        <taxon>unclassified sequences</taxon>
        <taxon>metagenomes</taxon>
        <taxon>ecological metagenomes</taxon>
    </lineage>
</organism>
<dbReference type="InterPro" id="IPR001509">
    <property type="entry name" value="Epimerase_deHydtase"/>
</dbReference>
<name>A0A0F9CSK1_9ZZZZ</name>
<dbReference type="PANTHER" id="PTHR48079:SF6">
    <property type="entry name" value="NAD(P)-BINDING DOMAIN-CONTAINING PROTEIN-RELATED"/>
    <property type="match status" value="1"/>
</dbReference>
<dbReference type="AlphaFoldDB" id="A0A0F9CSK1"/>
<protein>
    <recommendedName>
        <fullName evidence="1">NAD-dependent epimerase/dehydratase domain-containing protein</fullName>
    </recommendedName>
</protein>
<dbReference type="InterPro" id="IPR051783">
    <property type="entry name" value="NAD(P)-dependent_oxidoreduct"/>
</dbReference>
<dbReference type="SUPFAM" id="SSF51735">
    <property type="entry name" value="NAD(P)-binding Rossmann-fold domains"/>
    <property type="match status" value="1"/>
</dbReference>
<gene>
    <name evidence="2" type="ORF">LCGC14_2285760</name>
</gene>
<accession>A0A0F9CSK1</accession>
<proteinExistence type="predicted"/>
<dbReference type="Pfam" id="PF01370">
    <property type="entry name" value="Epimerase"/>
    <property type="match status" value="1"/>
</dbReference>
<dbReference type="PANTHER" id="PTHR48079">
    <property type="entry name" value="PROTEIN YEEZ"/>
    <property type="match status" value="1"/>
</dbReference>
<dbReference type="InterPro" id="IPR036291">
    <property type="entry name" value="NAD(P)-bd_dom_sf"/>
</dbReference>
<dbReference type="EMBL" id="LAZR01031905">
    <property type="protein sequence ID" value="KKL52408.1"/>
    <property type="molecule type" value="Genomic_DNA"/>
</dbReference>